<dbReference type="STRING" id="695850.A0A067CRE3"/>
<keyword evidence="2" id="KW-1185">Reference proteome</keyword>
<sequence>MTRSASAAVLTTESPRRKLGFFSKADDTPIVTGPQLSYFYKNDVKSLEADTSIALYDIVSGVANVLVDRLALRHPIVHIFSGPLLGVVYCILPADDKPASPKAKPLDATTSASMVDEIASVKFHLELYQWDAPDIAAVDGHPSLPKHLTKVGETLQGPLFLEWDKSGVFCVLVYARKMLLYRYRDGVLTFLHRIACARPVVSVLWVHMTLFVATNDDITSYFFCGSRSFSFLLASAASFNESANPMAIHPAELPVPQQHPGGGLQLLGVVKEQLYMTCVHQCVYSIDLTNEVLQFCMFVAQGSPAKAVALVPHISLDLADYLATYLDAFGFGTLAVALPTVSIGIKANLCIKHNASDALCALLPQLLAASVDSDDILGTSLFQRSIAALVRQGIDVHAHFPTLMLRRRFNDALYVALVAQKPELVAQALVAKDELSVAVLRNPNKEMDEGLVKRWQHALEVESAKQAIAMRPPEVSNQWD</sequence>
<dbReference type="Proteomes" id="UP000030745">
    <property type="component" value="Unassembled WGS sequence"/>
</dbReference>
<dbReference type="KEGG" id="spar:SPRG_03730"/>
<dbReference type="VEuPathDB" id="FungiDB:SPRG_03730"/>
<dbReference type="GeneID" id="24126214"/>
<dbReference type="OrthoDB" id="509637at2759"/>
<evidence type="ECO:0000313" key="2">
    <source>
        <dbReference type="Proteomes" id="UP000030745"/>
    </source>
</evidence>
<dbReference type="RefSeq" id="XP_012197690.1">
    <property type="nucleotide sequence ID" value="XM_012342300.1"/>
</dbReference>
<accession>A0A067CRE3</accession>
<reference evidence="1 2" key="1">
    <citation type="journal article" date="2013" name="PLoS Genet.">
        <title>Distinctive expansion of potential virulence genes in the genome of the oomycete fish pathogen Saprolegnia parasitica.</title>
        <authorList>
            <person name="Jiang R.H."/>
            <person name="de Bruijn I."/>
            <person name="Haas B.J."/>
            <person name="Belmonte R."/>
            <person name="Lobach L."/>
            <person name="Christie J."/>
            <person name="van den Ackerveken G."/>
            <person name="Bottin A."/>
            <person name="Bulone V."/>
            <person name="Diaz-Moreno S.M."/>
            <person name="Dumas B."/>
            <person name="Fan L."/>
            <person name="Gaulin E."/>
            <person name="Govers F."/>
            <person name="Grenville-Briggs L.J."/>
            <person name="Horner N.R."/>
            <person name="Levin J.Z."/>
            <person name="Mammella M."/>
            <person name="Meijer H.J."/>
            <person name="Morris P."/>
            <person name="Nusbaum C."/>
            <person name="Oome S."/>
            <person name="Phillips A.J."/>
            <person name="van Rooyen D."/>
            <person name="Rzeszutek E."/>
            <person name="Saraiva M."/>
            <person name="Secombes C.J."/>
            <person name="Seidl M.F."/>
            <person name="Snel B."/>
            <person name="Stassen J.H."/>
            <person name="Sykes S."/>
            <person name="Tripathy S."/>
            <person name="van den Berg H."/>
            <person name="Vega-Arreguin J.C."/>
            <person name="Wawra S."/>
            <person name="Young S.K."/>
            <person name="Zeng Q."/>
            <person name="Dieguez-Uribeondo J."/>
            <person name="Russ C."/>
            <person name="Tyler B.M."/>
            <person name="van West P."/>
        </authorList>
    </citation>
    <scope>NUCLEOTIDE SEQUENCE [LARGE SCALE GENOMIC DNA]</scope>
    <source>
        <strain evidence="1 2">CBS 223.65</strain>
    </source>
</reference>
<gene>
    <name evidence="1" type="ORF">SPRG_03730</name>
</gene>
<evidence type="ECO:0000313" key="1">
    <source>
        <dbReference type="EMBL" id="KDO31810.1"/>
    </source>
</evidence>
<organism evidence="1 2">
    <name type="scientific">Saprolegnia parasitica (strain CBS 223.65)</name>
    <dbReference type="NCBI Taxonomy" id="695850"/>
    <lineage>
        <taxon>Eukaryota</taxon>
        <taxon>Sar</taxon>
        <taxon>Stramenopiles</taxon>
        <taxon>Oomycota</taxon>
        <taxon>Saprolegniomycetes</taxon>
        <taxon>Saprolegniales</taxon>
        <taxon>Saprolegniaceae</taxon>
        <taxon>Saprolegnia</taxon>
    </lineage>
</organism>
<dbReference type="EMBL" id="KK583197">
    <property type="protein sequence ID" value="KDO31810.1"/>
    <property type="molecule type" value="Genomic_DNA"/>
</dbReference>
<proteinExistence type="predicted"/>
<name>A0A067CRE3_SAPPC</name>
<dbReference type="AlphaFoldDB" id="A0A067CRE3"/>
<protein>
    <submittedName>
        <fullName evidence="1">Uncharacterized protein</fullName>
    </submittedName>
</protein>